<protein>
    <submittedName>
        <fullName evidence="2">Uncharacterized protein</fullName>
    </submittedName>
</protein>
<dbReference type="Proteomes" id="UP001327986">
    <property type="component" value="Chromosome"/>
</dbReference>
<dbReference type="RefSeq" id="WP_278812885.1">
    <property type="nucleotide sequence ID" value="NZ_CP141531.1"/>
</dbReference>
<keyword evidence="1" id="KW-0812">Transmembrane</keyword>
<reference evidence="2" key="1">
    <citation type="submission" date="2023-12" db="EMBL/GenBank/DDBJ databases">
        <title>Isolation of organohalide respiring bacteria Dehalococcoides mccartyi strain GPTCE1 in groundwater collected near a chemical plant in Suzhou, China.</title>
        <authorList>
            <person name="Liu G."/>
        </authorList>
    </citation>
    <scope>NUCLEOTIDE SEQUENCE</scope>
    <source>
        <strain evidence="2">GPTCE1</strain>
    </source>
</reference>
<gene>
    <name evidence="2" type="ORF">VLL09_07495</name>
</gene>
<evidence type="ECO:0000256" key="1">
    <source>
        <dbReference type="SAM" id="Phobius"/>
    </source>
</evidence>
<dbReference type="AlphaFoldDB" id="A0AB38Z9C3"/>
<evidence type="ECO:0000313" key="2">
    <source>
        <dbReference type="EMBL" id="WRO07219.1"/>
    </source>
</evidence>
<proteinExistence type="predicted"/>
<keyword evidence="1" id="KW-0472">Membrane</keyword>
<feature type="transmembrane region" description="Helical" evidence="1">
    <location>
        <begin position="53"/>
        <end position="73"/>
    </location>
</feature>
<feature type="transmembrane region" description="Helical" evidence="1">
    <location>
        <begin position="113"/>
        <end position="132"/>
    </location>
</feature>
<name>A0AB38Z9C3_9CHLR</name>
<keyword evidence="1" id="KW-1133">Transmembrane helix</keyword>
<accession>A0AB38Z9C3</accession>
<sequence>MIERVHEHLIAELASNARTDTIFVLTAIFLNLVTLGINSGIASSSADSTQTIVMFTFVALILVVNFVVEVGLIRGRQMRTKLIKGLLKMYKDQGVADYYDPSMLSDYALRYNLFMLAVLFTGLVAVVIPFLLR</sequence>
<evidence type="ECO:0000313" key="3">
    <source>
        <dbReference type="Proteomes" id="UP001327986"/>
    </source>
</evidence>
<organism evidence="2 3">
    <name type="scientific">Dehalococcoides mccartyi</name>
    <dbReference type="NCBI Taxonomy" id="61435"/>
    <lineage>
        <taxon>Bacteria</taxon>
        <taxon>Bacillati</taxon>
        <taxon>Chloroflexota</taxon>
        <taxon>Dehalococcoidia</taxon>
        <taxon>Dehalococcoidales</taxon>
        <taxon>Dehalococcoidaceae</taxon>
        <taxon>Dehalococcoides</taxon>
    </lineage>
</organism>
<dbReference type="EMBL" id="CP141531">
    <property type="protein sequence ID" value="WRO07219.1"/>
    <property type="molecule type" value="Genomic_DNA"/>
</dbReference>
<feature type="transmembrane region" description="Helical" evidence="1">
    <location>
        <begin position="21"/>
        <end position="41"/>
    </location>
</feature>